<keyword evidence="8" id="KW-1185">Reference proteome</keyword>
<dbReference type="Proteomes" id="UP000325292">
    <property type="component" value="Chromosome"/>
</dbReference>
<gene>
    <name evidence="7" type="ORF">BXT84_13695</name>
</gene>
<evidence type="ECO:0000313" key="7">
    <source>
        <dbReference type="EMBL" id="AUW94875.1"/>
    </source>
</evidence>
<dbReference type="Pfam" id="PF00198">
    <property type="entry name" value="2-oxoacid_dh"/>
    <property type="match status" value="1"/>
</dbReference>
<dbReference type="InterPro" id="IPR045257">
    <property type="entry name" value="E2/Pdx1"/>
</dbReference>
<feature type="region of interest" description="Disordered" evidence="5">
    <location>
        <begin position="85"/>
        <end position="122"/>
    </location>
</feature>
<dbReference type="CDD" id="cd06849">
    <property type="entry name" value="lipoyl_domain"/>
    <property type="match status" value="1"/>
</dbReference>
<dbReference type="SUPFAM" id="SSF51230">
    <property type="entry name" value="Single hybrid motif"/>
    <property type="match status" value="1"/>
</dbReference>
<evidence type="ECO:0000256" key="2">
    <source>
        <dbReference type="ARBA" id="ARBA00007317"/>
    </source>
</evidence>
<dbReference type="Pfam" id="PF00364">
    <property type="entry name" value="Biotin_lipoyl"/>
    <property type="match status" value="1"/>
</dbReference>
<dbReference type="PROSITE" id="PS50968">
    <property type="entry name" value="BIOTINYL_LIPOYL"/>
    <property type="match status" value="1"/>
</dbReference>
<dbReference type="PROSITE" id="PS00189">
    <property type="entry name" value="LIPOYL"/>
    <property type="match status" value="1"/>
</dbReference>
<evidence type="ECO:0000259" key="6">
    <source>
        <dbReference type="PROSITE" id="PS50968"/>
    </source>
</evidence>
<dbReference type="InterPro" id="IPR000089">
    <property type="entry name" value="Biotin_lipoyl"/>
</dbReference>
<feature type="domain" description="Lipoyl-binding" evidence="6">
    <location>
        <begin position="2"/>
        <end position="77"/>
    </location>
</feature>
<dbReference type="PANTHER" id="PTHR23151:SF75">
    <property type="entry name" value="DIHYDROLIPOYLLYSINE-RESIDUE ACETYLTRANSFERASE COMPONENT 5 OF PYRUVATE DEHYDROGENASE COMPLEX, CHLOROPLASTIC"/>
    <property type="match status" value="1"/>
</dbReference>
<reference evidence="7 8" key="1">
    <citation type="journal article" date="2019" name="Sci. Rep.">
        <title>Sulfobacillus thermotolerans: new insights into resistance and metabolic capacities of acidophilic chemolithotrophs.</title>
        <authorList>
            <person name="Panyushkina A.E."/>
            <person name="Babenko V.V."/>
            <person name="Nikitina A.S."/>
            <person name="Selezneva O.V."/>
            <person name="Tsaplina I.A."/>
            <person name="Letarova M.A."/>
            <person name="Kostryukova E.S."/>
            <person name="Letarov A.V."/>
        </authorList>
    </citation>
    <scope>NUCLEOTIDE SEQUENCE [LARGE SCALE GENOMIC DNA]</scope>
    <source>
        <strain evidence="7 8">Kr1</strain>
    </source>
</reference>
<evidence type="ECO:0000256" key="3">
    <source>
        <dbReference type="ARBA" id="ARBA00022823"/>
    </source>
</evidence>
<evidence type="ECO:0000313" key="8">
    <source>
        <dbReference type="Proteomes" id="UP000325292"/>
    </source>
</evidence>
<feature type="compositionally biased region" description="Polar residues" evidence="5">
    <location>
        <begin position="105"/>
        <end position="116"/>
    </location>
</feature>
<protein>
    <recommendedName>
        <fullName evidence="4">Dihydrolipoamide acetyltransferase component of pyruvate dehydrogenase complex</fullName>
        <ecNumber evidence="4">2.3.1.-</ecNumber>
    </recommendedName>
</protein>
<dbReference type="InterPro" id="IPR011053">
    <property type="entry name" value="Single_hybrid_motif"/>
</dbReference>
<keyword evidence="4" id="KW-0012">Acyltransferase</keyword>
<dbReference type="SUPFAM" id="SSF52777">
    <property type="entry name" value="CoA-dependent acyltransferases"/>
    <property type="match status" value="1"/>
</dbReference>
<organism evidence="7 8">
    <name type="scientific">Sulfobacillus thermotolerans</name>
    <dbReference type="NCBI Taxonomy" id="338644"/>
    <lineage>
        <taxon>Bacteria</taxon>
        <taxon>Bacillati</taxon>
        <taxon>Bacillota</taxon>
        <taxon>Clostridia</taxon>
        <taxon>Eubacteriales</taxon>
        <taxon>Clostridiales Family XVII. Incertae Sedis</taxon>
        <taxon>Sulfobacillus</taxon>
    </lineage>
</organism>
<dbReference type="Gene3D" id="3.30.559.10">
    <property type="entry name" value="Chloramphenicol acetyltransferase-like domain"/>
    <property type="match status" value="1"/>
</dbReference>
<evidence type="ECO:0000256" key="5">
    <source>
        <dbReference type="SAM" id="MobiDB-lite"/>
    </source>
</evidence>
<dbReference type="InterPro" id="IPR023213">
    <property type="entry name" value="CAT-like_dom_sf"/>
</dbReference>
<comment type="cofactor">
    <cofactor evidence="1 4">
        <name>(R)-lipoate</name>
        <dbReference type="ChEBI" id="CHEBI:83088"/>
    </cofactor>
</comment>
<name>A0ABN5H2I4_9FIRM</name>
<evidence type="ECO:0000256" key="1">
    <source>
        <dbReference type="ARBA" id="ARBA00001938"/>
    </source>
</evidence>
<accession>A0ABN5H2I4</accession>
<sequence length="394" mass="41979">MKHPIVMPVLSDTMDTGRLTQWVRSVGDKVQKGEAVAEVETDKAVLEVEAFRDGYLAGPLAPVDQDIPVKQTIGFLADTAEEALDNAQTPTSPQRTEEAKIPEAQASTPQVPMSTNLAPPSPSLTVVPTPDEGLPTDRQASPYARALAHDLGLDLKNIAPGADGIVHAAEVIAALLSPATPPLDYGPPYRIESPSKSRDAVARSMAATVSTPTFRVSARLPIREVQRQANIHQVSLTVALSKACAMTIQAYPRFNAAWTAQGLAVRDRVDIGIAVEAGDSLLTPVLRDMGEKSLAAIQTEWKALLERTKAARLLPPEYSGATFYLSNLGVYPIVKQFDAVVPLGASAILAIAAMDKEGTADCTLTCDHRVVFGADAAHFLTHLAGLLVSSDLWQ</sequence>
<keyword evidence="4" id="KW-0808">Transferase</keyword>
<dbReference type="Gene3D" id="2.40.50.100">
    <property type="match status" value="1"/>
</dbReference>
<dbReference type="PANTHER" id="PTHR23151">
    <property type="entry name" value="DIHYDROLIPOAMIDE ACETYL/SUCCINYL-TRANSFERASE-RELATED"/>
    <property type="match status" value="1"/>
</dbReference>
<dbReference type="EC" id="2.3.1.-" evidence="4"/>
<dbReference type="InterPro" id="IPR003016">
    <property type="entry name" value="2-oxoA_DH_lipoyl-BS"/>
</dbReference>
<comment type="similarity">
    <text evidence="2 4">Belongs to the 2-oxoacid dehydrogenase family.</text>
</comment>
<dbReference type="EMBL" id="CP019454">
    <property type="protein sequence ID" value="AUW94875.1"/>
    <property type="molecule type" value="Genomic_DNA"/>
</dbReference>
<dbReference type="InterPro" id="IPR001078">
    <property type="entry name" value="2-oxoacid_DH_actylTfrase"/>
</dbReference>
<keyword evidence="3 4" id="KW-0450">Lipoyl</keyword>
<proteinExistence type="inferred from homology"/>
<evidence type="ECO:0000256" key="4">
    <source>
        <dbReference type="RuleBase" id="RU003423"/>
    </source>
</evidence>